<feature type="transmembrane region" description="Helical" evidence="2">
    <location>
        <begin position="206"/>
        <end position="227"/>
    </location>
</feature>
<feature type="transmembrane region" description="Helical" evidence="2">
    <location>
        <begin position="133"/>
        <end position="157"/>
    </location>
</feature>
<keyword evidence="2" id="KW-0812">Transmembrane</keyword>
<dbReference type="InterPro" id="IPR050955">
    <property type="entry name" value="Plant_Biomass_Hydrol_Est"/>
</dbReference>
<dbReference type="EMBL" id="BAABEY010000029">
    <property type="protein sequence ID" value="GAA4443474.1"/>
    <property type="molecule type" value="Genomic_DNA"/>
</dbReference>
<dbReference type="SUPFAM" id="SSF53474">
    <property type="entry name" value="alpha/beta-Hydrolases"/>
    <property type="match status" value="1"/>
</dbReference>
<gene>
    <name evidence="3" type="ORF">GCM10023091_32090</name>
</gene>
<protein>
    <recommendedName>
        <fullName evidence="5">Peptidase</fullName>
    </recommendedName>
</protein>
<organism evidence="3 4">
    <name type="scientific">Ravibacter arvi</name>
    <dbReference type="NCBI Taxonomy" id="2051041"/>
    <lineage>
        <taxon>Bacteria</taxon>
        <taxon>Pseudomonadati</taxon>
        <taxon>Bacteroidota</taxon>
        <taxon>Cytophagia</taxon>
        <taxon>Cytophagales</taxon>
        <taxon>Spirosomataceae</taxon>
        <taxon>Ravibacter</taxon>
    </lineage>
</organism>
<accession>A0ABP8M427</accession>
<feature type="transmembrane region" description="Helical" evidence="2">
    <location>
        <begin position="6"/>
        <end position="31"/>
    </location>
</feature>
<dbReference type="Gene3D" id="3.40.50.1820">
    <property type="entry name" value="alpha/beta hydrolase"/>
    <property type="match status" value="1"/>
</dbReference>
<evidence type="ECO:0000313" key="3">
    <source>
        <dbReference type="EMBL" id="GAA4443474.1"/>
    </source>
</evidence>
<comment type="caution">
    <text evidence="3">The sequence shown here is derived from an EMBL/GenBank/DDBJ whole genome shotgun (WGS) entry which is preliminary data.</text>
</comment>
<feature type="transmembrane region" description="Helical" evidence="2">
    <location>
        <begin position="43"/>
        <end position="63"/>
    </location>
</feature>
<evidence type="ECO:0000256" key="2">
    <source>
        <dbReference type="SAM" id="Phobius"/>
    </source>
</evidence>
<keyword evidence="4" id="KW-1185">Reference proteome</keyword>
<sequence length="472" mass="51510">MNRSFYSSALFLTALYIAVAALKSAIFFILGTRAGELSLLGRLLTFDLLVSLAVSLILLKYFVYKGYRFTSGALAASTMLSFIVLFLSKDVRSTGQFSDSYIVAVLVSLISGIVYAGGLILSRTGERPLLKLAGIVLLFQGLILLFCVVWALNSTTFMLGGTLTKVERWASLLTIPAHVLFALNFAHEKTTAKDPDKAGGESLATAMRVFTFAAVCFGLFFGLRLVTESIVIANGTKQNDNNLKEPDQPFEAHIFSNSRGEKLPYRLLKPLDYDSTQKYPLVVCLHGSSGCGNDNSKQVGSSLTAQLLSEHDNRVNYPAFVFVPQCPTEKSWGGVPNFPAVDALVFEAIDDLERKLSIDKDRRYVTGNSLGGYGVWHFITTRPDMFAAATPISGAGSPTLAKNSIHVPVWAFHGAKDRNVPVKGSRLMIEAMKSAGGTPLYTEYQDAAHDIGEKVKNTPSLLDWLFDQRAIN</sequence>
<keyword evidence="2" id="KW-1133">Transmembrane helix</keyword>
<dbReference type="Proteomes" id="UP001501508">
    <property type="component" value="Unassembled WGS sequence"/>
</dbReference>
<feature type="transmembrane region" description="Helical" evidence="2">
    <location>
        <begin position="100"/>
        <end position="121"/>
    </location>
</feature>
<dbReference type="PANTHER" id="PTHR43037:SF1">
    <property type="entry name" value="BLL1128 PROTEIN"/>
    <property type="match status" value="1"/>
</dbReference>
<dbReference type="InterPro" id="IPR029058">
    <property type="entry name" value="AB_hydrolase_fold"/>
</dbReference>
<evidence type="ECO:0008006" key="5">
    <source>
        <dbReference type="Google" id="ProtNLM"/>
    </source>
</evidence>
<feature type="transmembrane region" description="Helical" evidence="2">
    <location>
        <begin position="69"/>
        <end position="88"/>
    </location>
</feature>
<keyword evidence="2" id="KW-0472">Membrane</keyword>
<dbReference type="InterPro" id="IPR000801">
    <property type="entry name" value="Esterase-like"/>
</dbReference>
<reference evidence="4" key="1">
    <citation type="journal article" date="2019" name="Int. J. Syst. Evol. Microbiol.">
        <title>The Global Catalogue of Microorganisms (GCM) 10K type strain sequencing project: providing services to taxonomists for standard genome sequencing and annotation.</title>
        <authorList>
            <consortium name="The Broad Institute Genomics Platform"/>
            <consortium name="The Broad Institute Genome Sequencing Center for Infectious Disease"/>
            <person name="Wu L."/>
            <person name="Ma J."/>
        </authorList>
    </citation>
    <scope>NUCLEOTIDE SEQUENCE [LARGE SCALE GENOMIC DNA]</scope>
    <source>
        <strain evidence="4">JCM 31920</strain>
    </source>
</reference>
<evidence type="ECO:0000313" key="4">
    <source>
        <dbReference type="Proteomes" id="UP001501508"/>
    </source>
</evidence>
<evidence type="ECO:0000256" key="1">
    <source>
        <dbReference type="ARBA" id="ARBA00022729"/>
    </source>
</evidence>
<name>A0ABP8M427_9BACT</name>
<proteinExistence type="predicted"/>
<dbReference type="Pfam" id="PF00756">
    <property type="entry name" value="Esterase"/>
    <property type="match status" value="1"/>
</dbReference>
<keyword evidence="1" id="KW-0732">Signal</keyword>
<dbReference type="PANTHER" id="PTHR43037">
    <property type="entry name" value="UNNAMED PRODUCT-RELATED"/>
    <property type="match status" value="1"/>
</dbReference>